<evidence type="ECO:0000256" key="7">
    <source>
        <dbReference type="ARBA" id="ARBA00023136"/>
    </source>
</evidence>
<keyword evidence="4" id="KW-0997">Cell inner membrane</keyword>
<feature type="transmembrane region" description="Helical" evidence="8">
    <location>
        <begin position="182"/>
        <end position="208"/>
    </location>
</feature>
<evidence type="ECO:0000256" key="6">
    <source>
        <dbReference type="ARBA" id="ARBA00022989"/>
    </source>
</evidence>
<dbReference type="PANTHER" id="PTHR30574:SF1">
    <property type="entry name" value="SULPHUR TRANSPORT DOMAIN-CONTAINING PROTEIN"/>
    <property type="match status" value="1"/>
</dbReference>
<evidence type="ECO:0000256" key="5">
    <source>
        <dbReference type="ARBA" id="ARBA00022692"/>
    </source>
</evidence>
<keyword evidence="7 8" id="KW-0472">Membrane</keyword>
<sequence>MYDYFPWWLGAISLAAIVIGFKIATERVLSGSGNWARVVLHDNDEVSKVDGPFRKNPAMLADALMKATIEEFGYAAVTEFLEHRKDDISVKAKAKRIKAVAHTPWTIHLTFLVMLVVGGFVASLVSGHFELRANFGELHTTLFGGGMGYWITLITGGFMIGFGTQLATGCSFGHGLGGSARFVPASLVATATFFMTGIIVSVLIHFIITGTLQ</sequence>
<evidence type="ECO:0000256" key="2">
    <source>
        <dbReference type="ARBA" id="ARBA00022448"/>
    </source>
</evidence>
<protein>
    <submittedName>
        <fullName evidence="9">Uncharacterized protein</fullName>
    </submittedName>
</protein>
<keyword evidence="3" id="KW-1003">Cell membrane</keyword>
<comment type="subcellular location">
    <subcellularLocation>
        <location evidence="1">Cell inner membrane</location>
        <topology evidence="1">Multi-pass membrane protein</topology>
    </subcellularLocation>
</comment>
<dbReference type="PANTHER" id="PTHR30574">
    <property type="entry name" value="INNER MEMBRANE PROTEIN YEDE"/>
    <property type="match status" value="1"/>
</dbReference>
<dbReference type="GO" id="GO:0005886">
    <property type="term" value="C:plasma membrane"/>
    <property type="evidence" value="ECO:0007669"/>
    <property type="project" value="UniProtKB-SubCell"/>
</dbReference>
<evidence type="ECO:0000256" key="3">
    <source>
        <dbReference type="ARBA" id="ARBA00022475"/>
    </source>
</evidence>
<evidence type="ECO:0000256" key="8">
    <source>
        <dbReference type="SAM" id="Phobius"/>
    </source>
</evidence>
<organism evidence="9">
    <name type="scientific">hydrothermal vent metagenome</name>
    <dbReference type="NCBI Taxonomy" id="652676"/>
    <lineage>
        <taxon>unclassified sequences</taxon>
        <taxon>metagenomes</taxon>
        <taxon>ecological metagenomes</taxon>
    </lineage>
</organism>
<evidence type="ECO:0000313" key="9">
    <source>
        <dbReference type="EMBL" id="VAW54087.1"/>
    </source>
</evidence>
<keyword evidence="6 8" id="KW-1133">Transmembrane helix</keyword>
<keyword evidence="2" id="KW-0813">Transport</keyword>
<feature type="transmembrane region" description="Helical" evidence="8">
    <location>
        <begin position="149"/>
        <end position="170"/>
    </location>
</feature>
<feature type="transmembrane region" description="Helical" evidence="8">
    <location>
        <begin position="105"/>
        <end position="129"/>
    </location>
</feature>
<evidence type="ECO:0000256" key="4">
    <source>
        <dbReference type="ARBA" id="ARBA00022519"/>
    </source>
</evidence>
<accession>A0A3B0WTW4</accession>
<dbReference type="Pfam" id="PF04143">
    <property type="entry name" value="Sulf_transp"/>
    <property type="match status" value="1"/>
</dbReference>
<name>A0A3B0WTW4_9ZZZZ</name>
<keyword evidence="5 8" id="KW-0812">Transmembrane</keyword>
<dbReference type="EMBL" id="UOFD01000071">
    <property type="protein sequence ID" value="VAW54087.1"/>
    <property type="molecule type" value="Genomic_DNA"/>
</dbReference>
<reference evidence="9" key="1">
    <citation type="submission" date="2018-06" db="EMBL/GenBank/DDBJ databases">
        <authorList>
            <person name="Zhirakovskaya E."/>
        </authorList>
    </citation>
    <scope>NUCLEOTIDE SEQUENCE</scope>
</reference>
<proteinExistence type="predicted"/>
<evidence type="ECO:0000256" key="1">
    <source>
        <dbReference type="ARBA" id="ARBA00004429"/>
    </source>
</evidence>
<dbReference type="InterPro" id="IPR007272">
    <property type="entry name" value="Sulf_transp_TsuA/YedE"/>
</dbReference>
<feature type="transmembrane region" description="Helical" evidence="8">
    <location>
        <begin position="6"/>
        <end position="24"/>
    </location>
</feature>
<gene>
    <name evidence="9" type="ORF">MNBD_GAMMA06-6</name>
</gene>
<dbReference type="AlphaFoldDB" id="A0A3B0WTW4"/>